<keyword evidence="17" id="KW-1185">Reference proteome</keyword>
<dbReference type="Pfam" id="PF13891">
    <property type="entry name" value="zf-C3HC3H_KANSL2"/>
    <property type="match status" value="2"/>
</dbReference>
<dbReference type="GO" id="GO:0005634">
    <property type="term" value="C:nucleus"/>
    <property type="evidence" value="ECO:0007669"/>
    <property type="project" value="UniProtKB-SubCell"/>
</dbReference>
<organism evidence="16 17">
    <name type="scientific">Spodoptera exigua</name>
    <name type="common">Beet armyworm</name>
    <name type="synonym">Noctua fulgens</name>
    <dbReference type="NCBI Taxonomy" id="7107"/>
    <lineage>
        <taxon>Eukaryota</taxon>
        <taxon>Metazoa</taxon>
        <taxon>Ecdysozoa</taxon>
        <taxon>Arthropoda</taxon>
        <taxon>Hexapoda</taxon>
        <taxon>Insecta</taxon>
        <taxon>Pterygota</taxon>
        <taxon>Neoptera</taxon>
        <taxon>Endopterygota</taxon>
        <taxon>Lepidoptera</taxon>
        <taxon>Glossata</taxon>
        <taxon>Ditrysia</taxon>
        <taxon>Noctuoidea</taxon>
        <taxon>Noctuidae</taxon>
        <taxon>Amphipyrinae</taxon>
        <taxon>Spodoptera</taxon>
    </lineage>
</organism>
<evidence type="ECO:0000256" key="2">
    <source>
        <dbReference type="ARBA" id="ARBA00004173"/>
    </source>
</evidence>
<feature type="domain" description="KANL2-like probable zinc-finger" evidence="15">
    <location>
        <begin position="135"/>
        <end position="199"/>
    </location>
</feature>
<keyword evidence="5" id="KW-0597">Phosphoprotein</keyword>
<evidence type="ECO:0000256" key="9">
    <source>
        <dbReference type="ARBA" id="ARBA00023242"/>
    </source>
</evidence>
<evidence type="ECO:0000256" key="14">
    <source>
        <dbReference type="SAM" id="MobiDB-lite"/>
    </source>
</evidence>
<evidence type="ECO:0000256" key="7">
    <source>
        <dbReference type="ARBA" id="ARBA00022853"/>
    </source>
</evidence>
<evidence type="ECO:0000256" key="4">
    <source>
        <dbReference type="ARBA" id="ARBA00022499"/>
    </source>
</evidence>
<comment type="subunit">
    <text evidence="13">Component of the NSL complex at least composed of KAT8/MOF, KANSL1, KANSL2, KANSL3, MCRS1, PHF20, OGT1/OGT, WDR5 and HCFC1.</text>
</comment>
<evidence type="ECO:0000313" key="16">
    <source>
        <dbReference type="EMBL" id="KAF9410027.1"/>
    </source>
</evidence>
<comment type="function">
    <text evidence="12">Non-catalytic component of the NSL histone acetyltransferase complex, a multiprotein complex that mediates histone H4 acetylation at 'Lys-5'- and 'Lys-8' (H4K5ac and H4K8ac) at transcription start sites and promotes transcription initiation. Required for NSL complex stability and for transcription of intraciliary transport genes in both ciliated and non-ciliated cells by regulating histone H4 acetylation at 'Lys-5'- and 'Lys-12' (H4K5ac and H4K12ac). This is necessary for cilium assembly in ciliated cells and for organization of the microtubule cytoskeleton in non-ciliated cells. Required within the NSL complex to maintain nuclear architecture stability by promoting KAT8-mediated acetylation of lamin LMNA.</text>
</comment>
<evidence type="ECO:0000256" key="11">
    <source>
        <dbReference type="ARBA" id="ARBA00033378"/>
    </source>
</evidence>
<name>A0A835GAE7_SPOEX</name>
<feature type="region of interest" description="Disordered" evidence="14">
    <location>
        <begin position="294"/>
        <end position="314"/>
    </location>
</feature>
<keyword evidence="7" id="KW-0156">Chromatin regulator</keyword>
<dbReference type="PANTHER" id="PTHR13453:SF1">
    <property type="entry name" value="KAT8 REGULATORY NSL COMPLEX SUBUNIT 2"/>
    <property type="match status" value="1"/>
</dbReference>
<sequence>MFPFRSEHFNKLNAHNIRITEHSNSRRAYLVSAFFDSETKAEVSGDRSQLIVEVTIKYHQSNVNPSTSAMSQPPGKVIHLPKVRMLSRGGRVSSGVRITNVKSIKPPDPEILKKQEEEKLRAQLQKEIVSRSRLCANKSYECLLPVISGRQYCYRHITRDPTAPYRQCNHTFSNGERCNMPAPIDSRDHRDPGLCFEHARAALYARQRSAAAPPPVVTTETLLNQLQHYVKPERPRTTSCASSVSVVSDPAEQEQAEPQVVDPFKQLDATSINNAYATSMMECASCSDSDGESVTLGPGGDCRAGDHEDLSDTEDAPCEELPLWKAGVYTAEEAVSVAKTCLKLLQSAYIKQMSRLRVLLQTARLNYLRDMKAEKEQYCSINAQSRSGPLTVRERRQLRKLKAFASYHRKHGQDAVLARKLHRKRDKLSSASSGTRPLPSQARCTFAEGGVRCPAPVLPAARHCLKHILHDTNQVLFAPCGDTRGVASCREPVAKLPLPSTACRYHTDPPVYTVFNLKADASTDDRVAIQELEEVEMTSFIPQELTDE</sequence>
<keyword evidence="9" id="KW-0539">Nucleus</keyword>
<evidence type="ECO:0000256" key="13">
    <source>
        <dbReference type="ARBA" id="ARBA00093543"/>
    </source>
</evidence>
<evidence type="ECO:0000256" key="3">
    <source>
        <dbReference type="ARBA" id="ARBA00015508"/>
    </source>
</evidence>
<evidence type="ECO:0000259" key="15">
    <source>
        <dbReference type="Pfam" id="PF13891"/>
    </source>
</evidence>
<dbReference type="EMBL" id="JACKWZ010000282">
    <property type="protein sequence ID" value="KAF9410027.1"/>
    <property type="molecule type" value="Genomic_DNA"/>
</dbReference>
<evidence type="ECO:0000256" key="8">
    <source>
        <dbReference type="ARBA" id="ARBA00023128"/>
    </source>
</evidence>
<evidence type="ECO:0000256" key="12">
    <source>
        <dbReference type="ARBA" id="ARBA00093359"/>
    </source>
</evidence>
<keyword evidence="6" id="KW-0832">Ubl conjugation</keyword>
<accession>A0A835GAE7</accession>
<proteinExistence type="predicted"/>
<dbReference type="InterPro" id="IPR025927">
    <property type="entry name" value="Znf_KANL2-like"/>
</dbReference>
<dbReference type="GO" id="GO:0044545">
    <property type="term" value="C:NSL complex"/>
    <property type="evidence" value="ECO:0007669"/>
    <property type="project" value="TreeGrafter"/>
</dbReference>
<protein>
    <recommendedName>
        <fullName evidence="3">KAT8 regulatory NSL complex subunit 2</fullName>
    </recommendedName>
    <alternativeName>
        <fullName evidence="11">NSL complex protein NSL2</fullName>
    </alternativeName>
    <alternativeName>
        <fullName evidence="10">Non-specific lethal 2 homolog</fullName>
    </alternativeName>
</protein>
<evidence type="ECO:0000256" key="5">
    <source>
        <dbReference type="ARBA" id="ARBA00022553"/>
    </source>
</evidence>
<keyword evidence="8" id="KW-0496">Mitochondrion</keyword>
<dbReference type="GO" id="GO:0005739">
    <property type="term" value="C:mitochondrion"/>
    <property type="evidence" value="ECO:0007669"/>
    <property type="project" value="UniProtKB-SubCell"/>
</dbReference>
<dbReference type="InterPro" id="IPR026316">
    <property type="entry name" value="NSL2"/>
</dbReference>
<keyword evidence="4" id="KW-1017">Isopeptide bond</keyword>
<dbReference type="GO" id="GO:0006325">
    <property type="term" value="P:chromatin organization"/>
    <property type="evidence" value="ECO:0007669"/>
    <property type="project" value="UniProtKB-KW"/>
</dbReference>
<dbReference type="Proteomes" id="UP000648187">
    <property type="component" value="Unassembled WGS sequence"/>
</dbReference>
<dbReference type="PANTHER" id="PTHR13453">
    <property type="entry name" value="KAT8 REGULATORY NSL COMPLEX SUBUNIT 2"/>
    <property type="match status" value="1"/>
</dbReference>
<gene>
    <name evidence="16" type="ORF">HW555_010778</name>
</gene>
<evidence type="ECO:0000256" key="6">
    <source>
        <dbReference type="ARBA" id="ARBA00022843"/>
    </source>
</evidence>
<dbReference type="AlphaFoldDB" id="A0A835GAE7"/>
<evidence type="ECO:0000313" key="17">
    <source>
        <dbReference type="Proteomes" id="UP000648187"/>
    </source>
</evidence>
<comment type="subcellular location">
    <subcellularLocation>
        <location evidence="2">Mitochondrion</location>
    </subcellularLocation>
    <subcellularLocation>
        <location evidence="1">Nucleus</location>
    </subcellularLocation>
</comment>
<evidence type="ECO:0000256" key="10">
    <source>
        <dbReference type="ARBA" id="ARBA00032947"/>
    </source>
</evidence>
<reference evidence="16" key="1">
    <citation type="submission" date="2020-08" db="EMBL/GenBank/DDBJ databases">
        <title>Spodoptera exigua strain:BAW_Kor-Di-RS1 Genome sequencing and assembly.</title>
        <authorList>
            <person name="Kim J."/>
            <person name="Nam H.Y."/>
            <person name="Kwon M."/>
            <person name="Choi J.H."/>
            <person name="Cho S.R."/>
            <person name="Kim G.-H."/>
        </authorList>
    </citation>
    <scope>NUCLEOTIDE SEQUENCE</scope>
    <source>
        <strain evidence="16">BAW_Kor-Di-RS1</strain>
        <tissue evidence="16">Whole-body</tissue>
    </source>
</reference>
<feature type="domain" description="KANL2-like probable zinc-finger" evidence="15">
    <location>
        <begin position="446"/>
        <end position="507"/>
    </location>
</feature>
<comment type="caution">
    <text evidence="16">The sequence shown here is derived from an EMBL/GenBank/DDBJ whole genome shotgun (WGS) entry which is preliminary data.</text>
</comment>
<evidence type="ECO:0000256" key="1">
    <source>
        <dbReference type="ARBA" id="ARBA00004123"/>
    </source>
</evidence>